<gene>
    <name evidence="6" type="ORF">Tsubulata_001939</name>
</gene>
<keyword evidence="7" id="KW-1185">Reference proteome</keyword>
<feature type="region of interest" description="Disordered" evidence="3">
    <location>
        <begin position="494"/>
        <end position="598"/>
    </location>
</feature>
<evidence type="ECO:0008006" key="8">
    <source>
        <dbReference type="Google" id="ProtNLM"/>
    </source>
</evidence>
<accession>A0A9Q0FK29</accession>
<reference evidence="6" key="1">
    <citation type="submission" date="2022-02" db="EMBL/GenBank/DDBJ databases">
        <authorList>
            <person name="Henning P.M."/>
            <person name="McCubbin A.G."/>
            <person name="Shore J.S."/>
        </authorList>
    </citation>
    <scope>NUCLEOTIDE SEQUENCE</scope>
    <source>
        <strain evidence="6">F60SS</strain>
        <tissue evidence="6">Leaves</tissue>
    </source>
</reference>
<dbReference type="GO" id="GO:0005634">
    <property type="term" value="C:nucleus"/>
    <property type="evidence" value="ECO:0007669"/>
    <property type="project" value="UniProtKB-SubCell"/>
</dbReference>
<feature type="region of interest" description="Disordered" evidence="3">
    <location>
        <begin position="181"/>
        <end position="210"/>
    </location>
</feature>
<dbReference type="Proteomes" id="UP001141552">
    <property type="component" value="Unassembled WGS sequence"/>
</dbReference>
<reference evidence="6" key="2">
    <citation type="journal article" date="2023" name="Plants (Basel)">
        <title>Annotation of the Turnera subulata (Passifloraceae) Draft Genome Reveals the S-Locus Evolved after the Divergence of Turneroideae from Passifloroideae in a Stepwise Manner.</title>
        <authorList>
            <person name="Henning P.M."/>
            <person name="Roalson E.H."/>
            <person name="Mir W."/>
            <person name="McCubbin A.G."/>
            <person name="Shore J.S."/>
        </authorList>
    </citation>
    <scope>NUCLEOTIDE SEQUENCE</scope>
    <source>
        <strain evidence="6">F60SS</strain>
    </source>
</reference>
<evidence type="ECO:0000256" key="3">
    <source>
        <dbReference type="SAM" id="MobiDB-lite"/>
    </source>
</evidence>
<protein>
    <recommendedName>
        <fullName evidence="8">Myb-like domain-containing protein</fullName>
    </recommendedName>
</protein>
<feature type="domain" description="HTH myb-type" evidence="5">
    <location>
        <begin position="200"/>
        <end position="256"/>
    </location>
</feature>
<feature type="compositionally biased region" description="Polar residues" evidence="3">
    <location>
        <begin position="618"/>
        <end position="628"/>
    </location>
</feature>
<feature type="compositionally biased region" description="Polar residues" evidence="3">
    <location>
        <begin position="511"/>
        <end position="524"/>
    </location>
</feature>
<dbReference type="Pfam" id="PF00249">
    <property type="entry name" value="Myb_DNA-binding"/>
    <property type="match status" value="1"/>
</dbReference>
<feature type="compositionally biased region" description="Polar residues" evidence="3">
    <location>
        <begin position="289"/>
        <end position="305"/>
    </location>
</feature>
<organism evidence="6 7">
    <name type="scientific">Turnera subulata</name>
    <dbReference type="NCBI Taxonomy" id="218843"/>
    <lineage>
        <taxon>Eukaryota</taxon>
        <taxon>Viridiplantae</taxon>
        <taxon>Streptophyta</taxon>
        <taxon>Embryophyta</taxon>
        <taxon>Tracheophyta</taxon>
        <taxon>Spermatophyta</taxon>
        <taxon>Magnoliopsida</taxon>
        <taxon>eudicotyledons</taxon>
        <taxon>Gunneridae</taxon>
        <taxon>Pentapetalae</taxon>
        <taxon>rosids</taxon>
        <taxon>fabids</taxon>
        <taxon>Malpighiales</taxon>
        <taxon>Passifloraceae</taxon>
        <taxon>Turnera</taxon>
    </lineage>
</organism>
<feature type="compositionally biased region" description="Basic and acidic residues" evidence="3">
    <location>
        <begin position="642"/>
        <end position="656"/>
    </location>
</feature>
<evidence type="ECO:0000313" key="7">
    <source>
        <dbReference type="Proteomes" id="UP001141552"/>
    </source>
</evidence>
<dbReference type="Gene3D" id="1.10.10.60">
    <property type="entry name" value="Homeodomain-like"/>
    <property type="match status" value="1"/>
</dbReference>
<dbReference type="InterPro" id="IPR009057">
    <property type="entry name" value="Homeodomain-like_sf"/>
</dbReference>
<feature type="compositionally biased region" description="Low complexity" evidence="3">
    <location>
        <begin position="556"/>
        <end position="568"/>
    </location>
</feature>
<comment type="subcellular location">
    <subcellularLocation>
        <location evidence="1">Nucleus</location>
    </subcellularLocation>
</comment>
<sequence>MVDSKHKKQKRCLISEENVSTVLQRYTANTVLALLQEVAQFDGVKIDWNALVKKTSTGISNAREYQMLWRHLAYRHALLEKPDDGAQPLDEDSDLEYELEAYPSVSSEASTEAAACVKVMIASGLPSNSSHSNGAMVEAPLTINVPKGQSFKATSEKSQPAAVRGMNIIVPVSVQKLPLPSGAPGEGLDALGSTSGTYPPRRKRKPWSEAEDTELINAVKKFGEGNWATILRADFKGDRTASQLSQRWAIIRKRHGNAKPAAKGSSSLLHPEAQEAARRAMNLALDPPTKNTATNRSGGTPSNNIQSSTAPPTSASAASPAQQRPTGSKLSPSAAASNTVFSNRVSIPADEAVPAQHQAQQNTTIKKSSLGGPTSNNVSASCAPSAPLTDASPSQHQSRLLPIATVSSSTGPASYAGKSQAIPRKVSGHSPGIDPVTAVAIASGARVATGPEALQLVSGHNNNVHYFSTARSATSNACNPVGSSGSIGAGLMKASSQLAPHTPSRPAPHTPSASTTAVSMSSGHAITKLPPKQNAKSLTETKESGSEDVGKGKVQENGAGSSSGNESSIAVQDDKATLSNQESESRSEIPAVESASVSSTLEMAVGNLSDAIGKELEGSQNENDNNIMASPIKGETSTGQENGEKDSISVTDKRLCDLASTGINESSEKTEAATETVPGNGILDGC</sequence>
<dbReference type="InterPro" id="IPR017930">
    <property type="entry name" value="Myb_dom"/>
</dbReference>
<dbReference type="PROSITE" id="PS50090">
    <property type="entry name" value="MYB_LIKE"/>
    <property type="match status" value="1"/>
</dbReference>
<feature type="compositionally biased region" description="Polar residues" evidence="3">
    <location>
        <begin position="324"/>
        <end position="337"/>
    </location>
</feature>
<feature type="region of interest" description="Disordered" evidence="3">
    <location>
        <begin position="352"/>
        <end position="396"/>
    </location>
</feature>
<dbReference type="InterPro" id="IPR001005">
    <property type="entry name" value="SANT/Myb"/>
</dbReference>
<feature type="region of interest" description="Disordered" evidence="3">
    <location>
        <begin position="617"/>
        <end position="686"/>
    </location>
</feature>
<feature type="compositionally biased region" description="Low complexity" evidence="3">
    <location>
        <begin position="306"/>
        <end position="323"/>
    </location>
</feature>
<dbReference type="PANTHER" id="PTHR47206:SF1">
    <property type="entry name" value="HOMEODOMAIN-LIKE SUPERFAMILY PROTEIN"/>
    <property type="match status" value="1"/>
</dbReference>
<keyword evidence="2" id="KW-0539">Nucleus</keyword>
<dbReference type="CDD" id="cd11660">
    <property type="entry name" value="SANT_TRF"/>
    <property type="match status" value="1"/>
</dbReference>
<feature type="compositionally biased region" description="Basic and acidic residues" evidence="3">
    <location>
        <begin position="539"/>
        <end position="554"/>
    </location>
</feature>
<evidence type="ECO:0000259" key="4">
    <source>
        <dbReference type="PROSITE" id="PS50090"/>
    </source>
</evidence>
<dbReference type="AlphaFoldDB" id="A0A9Q0FK29"/>
<feature type="region of interest" description="Disordered" evidence="3">
    <location>
        <begin position="284"/>
        <end position="337"/>
    </location>
</feature>
<name>A0A9Q0FK29_9ROSI</name>
<proteinExistence type="predicted"/>
<evidence type="ECO:0000313" key="6">
    <source>
        <dbReference type="EMBL" id="KAJ4832853.1"/>
    </source>
</evidence>
<dbReference type="PROSITE" id="PS51294">
    <property type="entry name" value="HTH_MYB"/>
    <property type="match status" value="1"/>
</dbReference>
<dbReference type="EMBL" id="JAKUCV010005064">
    <property type="protein sequence ID" value="KAJ4832853.1"/>
    <property type="molecule type" value="Genomic_DNA"/>
</dbReference>
<feature type="domain" description="Myb-like" evidence="4">
    <location>
        <begin position="199"/>
        <end position="248"/>
    </location>
</feature>
<dbReference type="SUPFAM" id="SSF46689">
    <property type="entry name" value="Homeodomain-like"/>
    <property type="match status" value="1"/>
</dbReference>
<evidence type="ECO:0000256" key="1">
    <source>
        <dbReference type="ARBA" id="ARBA00004123"/>
    </source>
</evidence>
<evidence type="ECO:0000259" key="5">
    <source>
        <dbReference type="PROSITE" id="PS51294"/>
    </source>
</evidence>
<evidence type="ECO:0000256" key="2">
    <source>
        <dbReference type="ARBA" id="ARBA00023242"/>
    </source>
</evidence>
<dbReference type="SMART" id="SM00717">
    <property type="entry name" value="SANT"/>
    <property type="match status" value="1"/>
</dbReference>
<dbReference type="PANTHER" id="PTHR47206">
    <property type="entry name" value="HOMEODOMAIN-LIKE SUPERFAMILY PROTEIN"/>
    <property type="match status" value="1"/>
</dbReference>
<dbReference type="OrthoDB" id="608866at2759"/>
<feature type="compositionally biased region" description="Polar residues" evidence="3">
    <location>
        <begin position="357"/>
        <end position="382"/>
    </location>
</feature>
<comment type="caution">
    <text evidence="6">The sequence shown here is derived from an EMBL/GenBank/DDBJ whole genome shotgun (WGS) entry which is preliminary data.</text>
</comment>